<feature type="transmembrane region" description="Helical" evidence="7">
    <location>
        <begin position="86"/>
        <end position="104"/>
    </location>
</feature>
<reference evidence="11" key="1">
    <citation type="submission" date="2005-08" db="EMBL/GenBank/DDBJ databases">
        <title>Complete sequence of Pelodictyon luteolum DSM 273.</title>
        <authorList>
            <consortium name="US DOE Joint Genome Institute"/>
            <person name="Copeland A."/>
            <person name="Lucas S."/>
            <person name="Lapidus A."/>
            <person name="Barry K."/>
            <person name="Detter J.C."/>
            <person name="Glavina T."/>
            <person name="Hammon N."/>
            <person name="Israni S."/>
            <person name="Pitluck S."/>
            <person name="Bryant D."/>
            <person name="Schmutz J."/>
            <person name="Larimer F."/>
            <person name="Land M."/>
            <person name="Kyrpides N."/>
            <person name="Ivanova N."/>
            <person name="Richardson P."/>
        </authorList>
    </citation>
    <scope>NUCLEOTIDE SEQUENCE [LARGE SCALE GENOMIC DNA]</scope>
    <source>
        <strain evidence="11">DSM 273 / BCRC 81028 / 2530</strain>
    </source>
</reference>
<dbReference type="HOGENOM" id="CLU_013430_3_0_10"/>
<feature type="transmembrane region" description="Helical" evidence="7">
    <location>
        <begin position="14"/>
        <end position="33"/>
    </location>
</feature>
<dbReference type="GO" id="GO:0006882">
    <property type="term" value="P:intracellular zinc ion homeostasis"/>
    <property type="evidence" value="ECO:0007669"/>
    <property type="project" value="TreeGrafter"/>
</dbReference>
<dbReference type="KEGG" id="plt:Plut_1439"/>
<dbReference type="NCBIfam" id="TIGR01297">
    <property type="entry name" value="CDF"/>
    <property type="match status" value="1"/>
</dbReference>
<comment type="similarity">
    <text evidence="2">Belongs to the cation diffusion facilitator (CDF) transporter (TC 2.A.4) family.</text>
</comment>
<keyword evidence="5 7" id="KW-1133">Transmembrane helix</keyword>
<dbReference type="EMBL" id="CP000096">
    <property type="protein sequence ID" value="ABB24298.1"/>
    <property type="molecule type" value="Genomic_DNA"/>
</dbReference>
<evidence type="ECO:0000256" key="7">
    <source>
        <dbReference type="SAM" id="Phobius"/>
    </source>
</evidence>
<evidence type="ECO:0000256" key="6">
    <source>
        <dbReference type="ARBA" id="ARBA00023136"/>
    </source>
</evidence>
<dbReference type="GO" id="GO:0015086">
    <property type="term" value="F:cadmium ion transmembrane transporter activity"/>
    <property type="evidence" value="ECO:0007669"/>
    <property type="project" value="TreeGrafter"/>
</dbReference>
<keyword evidence="3" id="KW-0813">Transport</keyword>
<dbReference type="Gene3D" id="3.30.70.1350">
    <property type="entry name" value="Cation efflux protein, cytoplasmic domain"/>
    <property type="match status" value="1"/>
</dbReference>
<keyword evidence="4 7" id="KW-0812">Transmembrane</keyword>
<evidence type="ECO:0000313" key="11">
    <source>
        <dbReference type="Proteomes" id="UP000002709"/>
    </source>
</evidence>
<proteinExistence type="inferred from homology"/>
<evidence type="ECO:0000256" key="3">
    <source>
        <dbReference type="ARBA" id="ARBA00022448"/>
    </source>
</evidence>
<evidence type="ECO:0000259" key="9">
    <source>
        <dbReference type="Pfam" id="PF16916"/>
    </source>
</evidence>
<feature type="domain" description="Cation efflux protein cytoplasmic" evidence="9">
    <location>
        <begin position="213"/>
        <end position="290"/>
    </location>
</feature>
<dbReference type="Gene3D" id="1.20.1510.10">
    <property type="entry name" value="Cation efflux protein transmembrane domain"/>
    <property type="match status" value="1"/>
</dbReference>
<dbReference type="AlphaFoldDB" id="Q3B2Y3"/>
<evidence type="ECO:0000256" key="2">
    <source>
        <dbReference type="ARBA" id="ARBA00008114"/>
    </source>
</evidence>
<organism evidence="10 11">
    <name type="scientific">Chlorobium luteolum (strain DSM 273 / BCRC 81028 / 2530)</name>
    <name type="common">Pelodictyon luteolum</name>
    <dbReference type="NCBI Taxonomy" id="319225"/>
    <lineage>
        <taxon>Bacteria</taxon>
        <taxon>Pseudomonadati</taxon>
        <taxon>Chlorobiota</taxon>
        <taxon>Chlorobiia</taxon>
        <taxon>Chlorobiales</taxon>
        <taxon>Chlorobiaceae</taxon>
        <taxon>Chlorobium/Pelodictyon group</taxon>
        <taxon>Pelodictyon</taxon>
    </lineage>
</organism>
<dbReference type="Proteomes" id="UP000002709">
    <property type="component" value="Chromosome"/>
</dbReference>
<evidence type="ECO:0000256" key="4">
    <source>
        <dbReference type="ARBA" id="ARBA00022692"/>
    </source>
</evidence>
<keyword evidence="6 7" id="KW-0472">Membrane</keyword>
<dbReference type="Pfam" id="PF16916">
    <property type="entry name" value="ZT_dimer"/>
    <property type="match status" value="1"/>
</dbReference>
<dbReference type="GO" id="GO:0005886">
    <property type="term" value="C:plasma membrane"/>
    <property type="evidence" value="ECO:0007669"/>
    <property type="project" value="TreeGrafter"/>
</dbReference>
<dbReference type="InterPro" id="IPR027470">
    <property type="entry name" value="Cation_efflux_CTD"/>
</dbReference>
<dbReference type="InterPro" id="IPR027469">
    <property type="entry name" value="Cation_efflux_TMD_sf"/>
</dbReference>
<dbReference type="SUPFAM" id="SSF160240">
    <property type="entry name" value="Cation efflux protein cytoplasmic domain-like"/>
    <property type="match status" value="1"/>
</dbReference>
<sequence>MHSISRPKKSLKPFVLLSITAAIVTIVMKMLAWRLTGSVGLLSDALESFVNLAGAMMALAMITLAERPADDSHPFGHGKAEYFSSGFEGLLILIAALSIGFSAVDRLLHPRELEAVGFALLVSAGASMVNYFTARTLLTVGRREHSITLEADAHHLMTDVWTSVGVIAGVALAWWSGWTWLDPVIALAVAINILRTGWHLLQRTAEGMMDASLPPEQLSEIQTALKDISLDGVSCHNLKTRMGGSIVFITLDVMVPGNWSVQQGHDCCESIEAHLHKILPHTYVTTHLEPSDQ</sequence>
<feature type="domain" description="Cation efflux protein transmembrane" evidence="8">
    <location>
        <begin position="15"/>
        <end position="204"/>
    </location>
</feature>
<evidence type="ECO:0000259" key="8">
    <source>
        <dbReference type="Pfam" id="PF01545"/>
    </source>
</evidence>
<dbReference type="PANTHER" id="PTHR43840:SF15">
    <property type="entry name" value="MITOCHONDRIAL METAL TRANSPORTER 1-RELATED"/>
    <property type="match status" value="1"/>
</dbReference>
<accession>Q3B2Y3</accession>
<dbReference type="Pfam" id="PF01545">
    <property type="entry name" value="Cation_efflux"/>
    <property type="match status" value="1"/>
</dbReference>
<dbReference type="InterPro" id="IPR002524">
    <property type="entry name" value="Cation_efflux"/>
</dbReference>
<protein>
    <submittedName>
        <fullName evidence="10">Cation efflux protein</fullName>
    </submittedName>
</protein>
<dbReference type="OrthoDB" id="9806522at2"/>
<feature type="transmembrane region" description="Helical" evidence="7">
    <location>
        <begin position="116"/>
        <end position="138"/>
    </location>
</feature>
<dbReference type="GO" id="GO:0015341">
    <property type="term" value="F:zinc efflux antiporter activity"/>
    <property type="evidence" value="ECO:0007669"/>
    <property type="project" value="TreeGrafter"/>
</dbReference>
<dbReference type="InterPro" id="IPR058533">
    <property type="entry name" value="Cation_efflux_TM"/>
</dbReference>
<name>Q3B2Y3_CHLL3</name>
<gene>
    <name evidence="10" type="ordered locus">Plut_1439</name>
</gene>
<evidence type="ECO:0000256" key="5">
    <source>
        <dbReference type="ARBA" id="ARBA00022989"/>
    </source>
</evidence>
<dbReference type="PANTHER" id="PTHR43840">
    <property type="entry name" value="MITOCHONDRIAL METAL TRANSPORTER 1-RELATED"/>
    <property type="match status" value="1"/>
</dbReference>
<dbReference type="InterPro" id="IPR036837">
    <property type="entry name" value="Cation_efflux_CTD_sf"/>
</dbReference>
<evidence type="ECO:0000256" key="1">
    <source>
        <dbReference type="ARBA" id="ARBA00004141"/>
    </source>
</evidence>
<evidence type="ECO:0000313" key="10">
    <source>
        <dbReference type="EMBL" id="ABB24298.1"/>
    </source>
</evidence>
<dbReference type="eggNOG" id="COG0053">
    <property type="taxonomic scope" value="Bacteria"/>
</dbReference>
<dbReference type="STRING" id="319225.Plut_1439"/>
<dbReference type="SUPFAM" id="SSF161111">
    <property type="entry name" value="Cation efflux protein transmembrane domain-like"/>
    <property type="match status" value="1"/>
</dbReference>
<dbReference type="GO" id="GO:0015093">
    <property type="term" value="F:ferrous iron transmembrane transporter activity"/>
    <property type="evidence" value="ECO:0007669"/>
    <property type="project" value="TreeGrafter"/>
</dbReference>
<keyword evidence="11" id="KW-1185">Reference proteome</keyword>
<dbReference type="InterPro" id="IPR050291">
    <property type="entry name" value="CDF_Transporter"/>
</dbReference>
<comment type="subcellular location">
    <subcellularLocation>
        <location evidence="1">Membrane</location>
        <topology evidence="1">Multi-pass membrane protein</topology>
    </subcellularLocation>
</comment>